<name>A0A2L2BPW5_9MICO</name>
<dbReference type="PROSITE" id="PS51404">
    <property type="entry name" value="DYP_PEROXIDASE"/>
    <property type="match status" value="1"/>
</dbReference>
<dbReference type="EMBL" id="CP026923">
    <property type="protein sequence ID" value="AVG23705.1"/>
    <property type="molecule type" value="Genomic_DNA"/>
</dbReference>
<accession>A0A2L2BPW5</accession>
<proteinExistence type="inferred from homology"/>
<dbReference type="InterPro" id="IPR006314">
    <property type="entry name" value="Dyp_peroxidase"/>
</dbReference>
<dbReference type="GO" id="GO:0046872">
    <property type="term" value="F:metal ion binding"/>
    <property type="evidence" value="ECO:0007669"/>
    <property type="project" value="UniProtKB-KW"/>
</dbReference>
<evidence type="ECO:0000313" key="11">
    <source>
        <dbReference type="EMBL" id="AVG23705.1"/>
    </source>
</evidence>
<comment type="similarity">
    <text evidence="8">Belongs to the DyP-type peroxidase family.</text>
</comment>
<protein>
    <submittedName>
        <fullName evidence="11">Periplasmic peroxidase</fullName>
    </submittedName>
</protein>
<reference evidence="11 12" key="1">
    <citation type="submission" date="2018-02" db="EMBL/GenBank/DDBJ databases">
        <title>Complete genome of the streamlined marine actinobacterium Pontimonas salivibrio CL-TW6 adapted to coastal planktonic lifestype.</title>
        <authorList>
            <person name="Cho B.C."/>
            <person name="Hardies S.C."/>
            <person name="Jang G.I."/>
            <person name="Hwang C.Y."/>
        </authorList>
    </citation>
    <scope>NUCLEOTIDE SEQUENCE [LARGE SCALE GENOMIC DNA]</scope>
    <source>
        <strain evidence="11 12">CL-TW6</strain>
    </source>
</reference>
<dbReference type="GO" id="GO:0020037">
    <property type="term" value="F:heme binding"/>
    <property type="evidence" value="ECO:0007669"/>
    <property type="project" value="InterPro"/>
</dbReference>
<evidence type="ECO:0000256" key="3">
    <source>
        <dbReference type="ARBA" id="ARBA00022617"/>
    </source>
</evidence>
<dbReference type="SUPFAM" id="SSF54909">
    <property type="entry name" value="Dimeric alpha+beta barrel"/>
    <property type="match status" value="1"/>
</dbReference>
<sequence length="406" mass="43797">MNAPRVSRRALMQGATASAGLVGLGVATGVGGHAAHTRQTEQAGWGHEAMVRFYGEHQAGLEQPATSFARYLTFDLRPGIGAEGIRRMLRIVTEDSASLAEGKAPLADSEPELASMPSRLMVTVGFGPELVRRAAGSMALPSWLGPLPAFGIDRLDPQYTGGDVLLIVQADDLVAISHGARVLTRQTRSFVSLRWSLDGFRHSPGAAPSGATMRNLFGQVDGTQGPHPSDASFARAVWGEGASTGNPGWLDGGTGLVLRRIQMDLDTWDEVDRPDRERAVGRRMDTGAPLTGEVEQDAADFEARDARGLPVIPDFAHMRRAHAQRPDEVFARRGYNYELEHGVGSKPEAGLLFEAFGYNPSRQFVPVQRRLDDMDMMNLWTTPVGSAVYAIPPGCERGGYIGQTLI</sequence>
<evidence type="ECO:0000256" key="8">
    <source>
        <dbReference type="ARBA" id="ARBA00025737"/>
    </source>
</evidence>
<dbReference type="PROSITE" id="PS51318">
    <property type="entry name" value="TAT"/>
    <property type="match status" value="1"/>
</dbReference>
<evidence type="ECO:0000256" key="7">
    <source>
        <dbReference type="ARBA" id="ARBA00023004"/>
    </source>
</evidence>
<evidence type="ECO:0000256" key="4">
    <source>
        <dbReference type="ARBA" id="ARBA00022723"/>
    </source>
</evidence>
<evidence type="ECO:0000256" key="6">
    <source>
        <dbReference type="ARBA" id="ARBA00023002"/>
    </source>
</evidence>
<keyword evidence="4" id="KW-0479">Metal-binding</keyword>
<keyword evidence="7" id="KW-0408">Iron</keyword>
<dbReference type="KEGG" id="psai:C3B54_11724"/>
<evidence type="ECO:0000259" key="9">
    <source>
        <dbReference type="Pfam" id="PF04261"/>
    </source>
</evidence>
<dbReference type="PANTHER" id="PTHR30521:SF4">
    <property type="entry name" value="DEFERROCHELATASE"/>
    <property type="match status" value="1"/>
</dbReference>
<dbReference type="GO" id="GO:0005829">
    <property type="term" value="C:cytosol"/>
    <property type="evidence" value="ECO:0007669"/>
    <property type="project" value="TreeGrafter"/>
</dbReference>
<dbReference type="Proteomes" id="UP000243077">
    <property type="component" value="Chromosome"/>
</dbReference>
<dbReference type="GO" id="GO:0004601">
    <property type="term" value="F:peroxidase activity"/>
    <property type="evidence" value="ECO:0007669"/>
    <property type="project" value="UniProtKB-KW"/>
</dbReference>
<keyword evidence="2 11" id="KW-0575">Peroxidase</keyword>
<evidence type="ECO:0000256" key="1">
    <source>
        <dbReference type="ARBA" id="ARBA00001970"/>
    </source>
</evidence>
<comment type="cofactor">
    <cofactor evidence="1">
        <name>heme b</name>
        <dbReference type="ChEBI" id="CHEBI:60344"/>
    </cofactor>
</comment>
<dbReference type="InterPro" id="IPR048327">
    <property type="entry name" value="Dyp_perox_N"/>
</dbReference>
<evidence type="ECO:0000259" key="10">
    <source>
        <dbReference type="Pfam" id="PF20628"/>
    </source>
</evidence>
<keyword evidence="3" id="KW-0349">Heme</keyword>
<dbReference type="RefSeq" id="WP_245867994.1">
    <property type="nucleotide sequence ID" value="NZ_CP026923.1"/>
</dbReference>
<dbReference type="Pfam" id="PF04261">
    <property type="entry name" value="Dyp_perox_N"/>
    <property type="match status" value="1"/>
</dbReference>
<dbReference type="PANTHER" id="PTHR30521">
    <property type="entry name" value="DEFERROCHELATASE/PEROXIDASE"/>
    <property type="match status" value="1"/>
</dbReference>
<keyword evidence="6" id="KW-0560">Oxidoreductase</keyword>
<feature type="domain" description="Dyp-type peroxidase C-terminal" evidence="10">
    <location>
        <begin position="213"/>
        <end position="395"/>
    </location>
</feature>
<evidence type="ECO:0000256" key="5">
    <source>
        <dbReference type="ARBA" id="ARBA00022729"/>
    </source>
</evidence>
<dbReference type="InterPro" id="IPR011008">
    <property type="entry name" value="Dimeric_a/b-barrel"/>
</dbReference>
<evidence type="ECO:0000256" key="2">
    <source>
        <dbReference type="ARBA" id="ARBA00022559"/>
    </source>
</evidence>
<evidence type="ECO:0000313" key="12">
    <source>
        <dbReference type="Proteomes" id="UP000243077"/>
    </source>
</evidence>
<keyword evidence="12" id="KW-1185">Reference proteome</keyword>
<dbReference type="InterPro" id="IPR006311">
    <property type="entry name" value="TAT_signal"/>
</dbReference>
<dbReference type="NCBIfam" id="TIGR01413">
    <property type="entry name" value="Dyp_perox_fam"/>
    <property type="match status" value="1"/>
</dbReference>
<gene>
    <name evidence="11" type="ORF">C3B54_11724</name>
</gene>
<keyword evidence="5" id="KW-0732">Signal</keyword>
<dbReference type="InterPro" id="IPR048328">
    <property type="entry name" value="Dyp_perox_C"/>
</dbReference>
<organism evidence="11 12">
    <name type="scientific">Pontimonas salivibrio</name>
    <dbReference type="NCBI Taxonomy" id="1159327"/>
    <lineage>
        <taxon>Bacteria</taxon>
        <taxon>Bacillati</taxon>
        <taxon>Actinomycetota</taxon>
        <taxon>Actinomycetes</taxon>
        <taxon>Micrococcales</taxon>
        <taxon>Microbacteriaceae</taxon>
        <taxon>Pontimonas</taxon>
    </lineage>
</organism>
<dbReference type="AlphaFoldDB" id="A0A2L2BPW5"/>
<dbReference type="Pfam" id="PF20628">
    <property type="entry name" value="Dyp_perox_C"/>
    <property type="match status" value="1"/>
</dbReference>
<feature type="domain" description="Dyp-type peroxidase N-terminal" evidence="9">
    <location>
        <begin position="58"/>
        <end position="201"/>
    </location>
</feature>